<accession>A0A4R6R6C9</accession>
<gene>
    <name evidence="2" type="ORF">EDD54_4360</name>
</gene>
<dbReference type="Gene3D" id="2.120.10.10">
    <property type="match status" value="2"/>
</dbReference>
<evidence type="ECO:0000313" key="3">
    <source>
        <dbReference type="Proteomes" id="UP000294547"/>
    </source>
</evidence>
<dbReference type="EMBL" id="SNXY01000012">
    <property type="protein sequence ID" value="TDP81490.1"/>
    <property type="molecule type" value="Genomic_DNA"/>
</dbReference>
<comment type="caution">
    <text evidence="2">The sequence shown here is derived from an EMBL/GenBank/DDBJ whole genome shotgun (WGS) entry which is preliminary data.</text>
</comment>
<dbReference type="Proteomes" id="UP000294547">
    <property type="component" value="Unassembled WGS sequence"/>
</dbReference>
<dbReference type="SUPFAM" id="SSF50939">
    <property type="entry name" value="Sialidases"/>
    <property type="match status" value="1"/>
</dbReference>
<keyword evidence="1" id="KW-0732">Signal</keyword>
<dbReference type="CDD" id="cd15482">
    <property type="entry name" value="Sialidase_non-viral"/>
    <property type="match status" value="1"/>
</dbReference>
<dbReference type="OrthoDB" id="9764804at2"/>
<evidence type="ECO:0000256" key="1">
    <source>
        <dbReference type="SAM" id="SignalP"/>
    </source>
</evidence>
<name>A0A4R6R6C9_9HYPH</name>
<reference evidence="2 3" key="1">
    <citation type="submission" date="2019-03" db="EMBL/GenBank/DDBJ databases">
        <title>Genomic Encyclopedia of Type Strains, Phase IV (KMG-IV): sequencing the most valuable type-strain genomes for metagenomic binning, comparative biology and taxonomic classification.</title>
        <authorList>
            <person name="Goeker M."/>
        </authorList>
    </citation>
    <scope>NUCLEOTIDE SEQUENCE [LARGE SCALE GENOMIC DNA]</scope>
    <source>
        <strain evidence="2 3">DSM 102969</strain>
    </source>
</reference>
<protein>
    <recommendedName>
        <fullName evidence="4">BNR repeat protein</fullName>
    </recommendedName>
</protein>
<proteinExistence type="predicted"/>
<dbReference type="InterPro" id="IPR036278">
    <property type="entry name" value="Sialidase_sf"/>
</dbReference>
<evidence type="ECO:0000313" key="2">
    <source>
        <dbReference type="EMBL" id="TDP81490.1"/>
    </source>
</evidence>
<keyword evidence="3" id="KW-1185">Reference proteome</keyword>
<evidence type="ECO:0008006" key="4">
    <source>
        <dbReference type="Google" id="ProtNLM"/>
    </source>
</evidence>
<sequence>MPKSIHRRGAALLCAGLPLLFAAAAPAAAVELGPTVAVSPKTSPFADCKADDVASQSGTNYPGSEIEPFVEAAPKAPARLLAGWQQDRWSNGGARGLAAAYSFDGGASWKTVVPPGVSKCSGGAYLRASDPWVAISPNGTSYFMSLAFDADLPDGRFGANAMLVNRSTDGGRTWSSPVVLRRDGVGKALNDKNSITADPADSRYAYAVWDRLVDYSLPDGLTGGGGRGARQRAAFLRSISAGKATDAPARADEVFFEGPAFLARTTDGGKTWERARKVFDPGPNAQTINNLVEVGPGGKVHLFFTRIDSVGRVYIEVKTSTDHGATFPGAASMVSEVLSSPTYTITPNLEAPVRDAGILFDTAVDPATGTLAVVWQDGRFRGVEGIAFSTSFDGGKTWTFPIEVNRTPANFNRLREQAFVPAVEFVAGKVVVTYYDFRNDDASGELADAFTAICAAACYWPEGWTVGRRLTGKSFDLAKAPVARGYFLGDYMGLTAAAGKAVPLFGVTRATAGTADLVTRSITP</sequence>
<feature type="chain" id="PRO_5020910643" description="BNR repeat protein" evidence="1">
    <location>
        <begin position="30"/>
        <end position="524"/>
    </location>
</feature>
<organism evidence="2 3">
    <name type="scientific">Oharaeibacter diazotrophicus</name>
    <dbReference type="NCBI Taxonomy" id="1920512"/>
    <lineage>
        <taxon>Bacteria</taxon>
        <taxon>Pseudomonadati</taxon>
        <taxon>Pseudomonadota</taxon>
        <taxon>Alphaproteobacteria</taxon>
        <taxon>Hyphomicrobiales</taxon>
        <taxon>Pleomorphomonadaceae</taxon>
        <taxon>Oharaeibacter</taxon>
    </lineage>
</organism>
<dbReference type="RefSeq" id="WP_126540667.1">
    <property type="nucleotide sequence ID" value="NZ_BSPM01000002.1"/>
</dbReference>
<dbReference type="AlphaFoldDB" id="A0A4R6R6C9"/>
<feature type="signal peptide" evidence="1">
    <location>
        <begin position="1"/>
        <end position="29"/>
    </location>
</feature>